<dbReference type="Proteomes" id="UP001292094">
    <property type="component" value="Unassembled WGS sequence"/>
</dbReference>
<feature type="compositionally biased region" description="Pro residues" evidence="6">
    <location>
        <begin position="157"/>
        <end position="169"/>
    </location>
</feature>
<evidence type="ECO:0000256" key="1">
    <source>
        <dbReference type="ARBA" id="ARBA00007547"/>
    </source>
</evidence>
<keyword evidence="4 5" id="KW-0175">Coiled coil</keyword>
<dbReference type="Gene3D" id="1.10.150.50">
    <property type="entry name" value="Transcription Factor, Ets-1"/>
    <property type="match status" value="3"/>
</dbReference>
<feature type="domain" description="SAM" evidence="7">
    <location>
        <begin position="779"/>
        <end position="837"/>
    </location>
</feature>
<dbReference type="GO" id="GO:0007528">
    <property type="term" value="P:neuromuscular junction development"/>
    <property type="evidence" value="ECO:0007669"/>
    <property type="project" value="TreeGrafter"/>
</dbReference>
<dbReference type="InterPro" id="IPR058914">
    <property type="entry name" value="LIPB1/2_CC"/>
</dbReference>
<evidence type="ECO:0000259" key="7">
    <source>
        <dbReference type="PROSITE" id="PS50105"/>
    </source>
</evidence>
<evidence type="ECO:0000256" key="5">
    <source>
        <dbReference type="SAM" id="Coils"/>
    </source>
</evidence>
<evidence type="ECO:0000313" key="9">
    <source>
        <dbReference type="Proteomes" id="UP001292094"/>
    </source>
</evidence>
<feature type="compositionally biased region" description="Low complexity" evidence="6">
    <location>
        <begin position="46"/>
        <end position="62"/>
    </location>
</feature>
<dbReference type="PANTHER" id="PTHR12587">
    <property type="entry name" value="LAR INTERACTING PROTEIN LIP -RELATED PROTEIN"/>
    <property type="match status" value="1"/>
</dbReference>
<name>A0AAE1P2J5_9EUCA</name>
<dbReference type="Pfam" id="PF07647">
    <property type="entry name" value="SAM_2"/>
    <property type="match status" value="1"/>
</dbReference>
<feature type="compositionally biased region" description="Polar residues" evidence="6">
    <location>
        <begin position="582"/>
        <end position="595"/>
    </location>
</feature>
<dbReference type="Pfam" id="PF26022">
    <property type="entry name" value="CC_Liprin_beta"/>
    <property type="match status" value="1"/>
</dbReference>
<protein>
    <recommendedName>
        <fullName evidence="7">SAM domain-containing protein</fullName>
    </recommendedName>
</protein>
<dbReference type="SUPFAM" id="SSF47769">
    <property type="entry name" value="SAM/Pointed domain"/>
    <property type="match status" value="3"/>
</dbReference>
<gene>
    <name evidence="8" type="ORF">Pmani_026926</name>
</gene>
<dbReference type="GO" id="GO:0048786">
    <property type="term" value="C:presynaptic active zone"/>
    <property type="evidence" value="ECO:0007669"/>
    <property type="project" value="TreeGrafter"/>
</dbReference>
<feature type="compositionally biased region" description="Basic and acidic residues" evidence="6">
    <location>
        <begin position="171"/>
        <end position="195"/>
    </location>
</feature>
<dbReference type="CDD" id="cd09563">
    <property type="entry name" value="SAM_liprin-beta1_2_repeat1"/>
    <property type="match status" value="1"/>
</dbReference>
<dbReference type="AlphaFoldDB" id="A0AAE1P2J5"/>
<dbReference type="CDD" id="cd09569">
    <property type="entry name" value="SAM_liprin-beta1_2_repeat3"/>
    <property type="match status" value="1"/>
</dbReference>
<dbReference type="EMBL" id="JAWZYT010002970">
    <property type="protein sequence ID" value="KAK4300900.1"/>
    <property type="molecule type" value="Genomic_DNA"/>
</dbReference>
<feature type="region of interest" description="Disordered" evidence="6">
    <location>
        <begin position="499"/>
        <end position="647"/>
    </location>
</feature>
<dbReference type="PANTHER" id="PTHR12587:SF14">
    <property type="entry name" value="AT31531P"/>
    <property type="match status" value="1"/>
</dbReference>
<evidence type="ECO:0000256" key="6">
    <source>
        <dbReference type="SAM" id="MobiDB-lite"/>
    </source>
</evidence>
<keyword evidence="2" id="KW-0597">Phosphoprotein</keyword>
<evidence type="ECO:0000256" key="4">
    <source>
        <dbReference type="ARBA" id="ARBA00023054"/>
    </source>
</evidence>
<feature type="region of interest" description="Disordered" evidence="6">
    <location>
        <begin position="285"/>
        <end position="327"/>
    </location>
</feature>
<dbReference type="PROSITE" id="PS50105">
    <property type="entry name" value="SAM_DOMAIN"/>
    <property type="match status" value="2"/>
</dbReference>
<keyword evidence="9" id="KW-1185">Reference proteome</keyword>
<dbReference type="FunFam" id="1.10.150.50:FF:000007">
    <property type="entry name" value="Liprin-beta-1 isoform 1"/>
    <property type="match status" value="1"/>
</dbReference>
<proteinExistence type="inferred from homology"/>
<dbReference type="InterPro" id="IPR037618">
    <property type="entry name" value="LIPB1/2_SAM_2nd"/>
</dbReference>
<accession>A0AAE1P2J5</accession>
<dbReference type="InterPro" id="IPR037617">
    <property type="entry name" value="LIPB1/2_SAM_1"/>
</dbReference>
<dbReference type="PROSITE" id="PS51257">
    <property type="entry name" value="PROKAR_LIPOPROTEIN"/>
    <property type="match status" value="1"/>
</dbReference>
<evidence type="ECO:0000256" key="3">
    <source>
        <dbReference type="ARBA" id="ARBA00022737"/>
    </source>
</evidence>
<feature type="region of interest" description="Disordered" evidence="6">
    <location>
        <begin position="46"/>
        <end position="106"/>
    </location>
</feature>
<feature type="compositionally biased region" description="Basic and acidic residues" evidence="6">
    <location>
        <begin position="209"/>
        <end position="222"/>
    </location>
</feature>
<dbReference type="InterPro" id="IPR029515">
    <property type="entry name" value="Liprin"/>
</dbReference>
<feature type="domain" description="SAM" evidence="7">
    <location>
        <begin position="858"/>
        <end position="916"/>
    </location>
</feature>
<comment type="similarity">
    <text evidence="1">Belongs to the liprin family. Liprin-beta subfamily.</text>
</comment>
<comment type="caution">
    <text evidence="8">The sequence shown here is derived from an EMBL/GenBank/DDBJ whole genome shotgun (WGS) entry which is preliminary data.</text>
</comment>
<evidence type="ECO:0000256" key="2">
    <source>
        <dbReference type="ARBA" id="ARBA00022553"/>
    </source>
</evidence>
<keyword evidence="3" id="KW-0677">Repeat</keyword>
<dbReference type="CDD" id="cd09566">
    <property type="entry name" value="SAM_liprin-beta1_2_repeat2"/>
    <property type="match status" value="1"/>
</dbReference>
<feature type="compositionally biased region" description="Polar residues" evidence="6">
    <location>
        <begin position="92"/>
        <end position="103"/>
    </location>
</feature>
<organism evidence="8 9">
    <name type="scientific">Petrolisthes manimaculis</name>
    <dbReference type="NCBI Taxonomy" id="1843537"/>
    <lineage>
        <taxon>Eukaryota</taxon>
        <taxon>Metazoa</taxon>
        <taxon>Ecdysozoa</taxon>
        <taxon>Arthropoda</taxon>
        <taxon>Crustacea</taxon>
        <taxon>Multicrustacea</taxon>
        <taxon>Malacostraca</taxon>
        <taxon>Eumalacostraca</taxon>
        <taxon>Eucarida</taxon>
        <taxon>Decapoda</taxon>
        <taxon>Pleocyemata</taxon>
        <taxon>Anomura</taxon>
        <taxon>Galatheoidea</taxon>
        <taxon>Porcellanidae</taxon>
        <taxon>Petrolisthes</taxon>
    </lineage>
</organism>
<dbReference type="GO" id="GO:0005829">
    <property type="term" value="C:cytosol"/>
    <property type="evidence" value="ECO:0007669"/>
    <property type="project" value="UniProtKB-ARBA"/>
</dbReference>
<feature type="region of interest" description="Disordered" evidence="6">
    <location>
        <begin position="129"/>
        <end position="224"/>
    </location>
</feature>
<feature type="compositionally biased region" description="Pro residues" evidence="6">
    <location>
        <begin position="606"/>
        <end position="615"/>
    </location>
</feature>
<feature type="compositionally biased region" description="Basic residues" evidence="6">
    <location>
        <begin position="285"/>
        <end position="300"/>
    </location>
</feature>
<feature type="compositionally biased region" description="Low complexity" evidence="6">
    <location>
        <begin position="560"/>
        <end position="581"/>
    </location>
</feature>
<feature type="compositionally biased region" description="Gly residues" evidence="6">
    <location>
        <begin position="503"/>
        <end position="520"/>
    </location>
</feature>
<sequence length="1083" mass="118641">MPRLLASTSGLSSSASRLSGGAAAAASCAALSSNRLAASYVALGGSSASSGYGSCSGAALASSRHEDSEDLSDVSSGATSEESNRRRRRRSAQSNKGEASVSGNEDFEWVRGSPMLTGLLEGQVTRLATPPDHRAHAIRSSLTTPPESGEESGLTPRPRPYPRPPPVPRPRTLEAGELVPHRPPRDPRDGLRDRLYSPIRDLSSHRRSRDSSVERSIRDSSCDRTSVSSLHHLHHHHHTTPRLSHPCDCWCDDEEHGYDSCDERHHQHRHSYHEGLHRAHLHHLQPHTRHHHHQHQHQHQTSREPSRERRNRGHGSGDSGRSSPCYCRHQQLGSSMSSLASQDVCSSGRLALPCSSKVGGARVRPQAGHHHLDSDYIPLWSCHSPPGGGLEERVIRLEGDKDSLQLQVTVLGEQVEAQAEKIADLEVVLQEKREQLNQAEEQLQKEIMARTSLETQRLELFSELSNLKLHQAAYERENAELREKMRRLDLLPEHAKVQPVVGAGTGTGAGAGTGGGGGGARQPPGTGSGRSVTPAAASTPVHSFLLTPDSPQPSHQVGGPLSNSPSPSSISTLSTIPASSPNKSGGQPTTASPASSPLVPHDTPEILPPRTPPPNARRKIDQFGTVPRGQREAENNHGGPSSGAGRSKGVMFGKGFNFIPFRVAGKRSTSAPNLAETEMQMIDDGGEGEFGGQQDAVTSPPLPRANTLTTHRSPPTNHKATGIKKIFTRLRRSSSGHLDGDLGDGDFRRGGMRATASARLGWTSSTTIFKEPREMFSNWGKETMEAWLNTLGLGQYCSGMRSWSSSGRHLSKATPHQLERDLGVRHPIHRKKLQLAIASRLSGEQLNTPLHRLDHTWVLRWLDDVGLPQYKDAFSEARVDGRVLNCLTFDDLSFLRLTNLLHVTSLKRGIQVLREHNFDPSVLKRRSVPDEDQRTRTAAQVALWTNHRVMEWLRTVDLSEYAPNLRGSGVHGALMVYEVRFTSELLASLLSIPCGKTLLRRHLNTHFKELVGRNVVQEKRELEAASGYTPLTTSAKVKMPKKSQFSLKRKKSKSELDFEDLLCPMDEKPPIGAVQAREAEVSK</sequence>
<dbReference type="InterPro" id="IPR001660">
    <property type="entry name" value="SAM"/>
</dbReference>
<dbReference type="SMART" id="SM00454">
    <property type="entry name" value="SAM"/>
    <property type="match status" value="3"/>
</dbReference>
<dbReference type="Pfam" id="PF00536">
    <property type="entry name" value="SAM_1"/>
    <property type="match status" value="2"/>
</dbReference>
<reference evidence="8" key="1">
    <citation type="submission" date="2023-11" db="EMBL/GenBank/DDBJ databases">
        <title>Genome assemblies of two species of porcelain crab, Petrolisthes cinctipes and Petrolisthes manimaculis (Anomura: Porcellanidae).</title>
        <authorList>
            <person name="Angst P."/>
        </authorList>
    </citation>
    <scope>NUCLEOTIDE SEQUENCE</scope>
    <source>
        <strain evidence="8">PB745_02</strain>
        <tissue evidence="8">Gill</tissue>
    </source>
</reference>
<evidence type="ECO:0000313" key="8">
    <source>
        <dbReference type="EMBL" id="KAK4300900.1"/>
    </source>
</evidence>
<feature type="coiled-coil region" evidence="5">
    <location>
        <begin position="415"/>
        <end position="491"/>
    </location>
</feature>
<dbReference type="InterPro" id="IPR037619">
    <property type="entry name" value="LIPB1/2_SAM_3rd"/>
</dbReference>
<dbReference type="InterPro" id="IPR013761">
    <property type="entry name" value="SAM/pointed_sf"/>
</dbReference>
<dbReference type="FunFam" id="1.10.150.50:FF:000005">
    <property type="entry name" value="Liprin-beta-1 isoform 1"/>
    <property type="match status" value="1"/>
</dbReference>